<sequence length="171" mass="18468">MISPEYPLKPETGSPTIETLPHPHLIQRLTRPAPPHALAIDISRRMRIPAVSIPAGRFRDGTGEEAVPAERALVEHQEMRDREGVSAEVVGGWRGGGGVFVALGGAVSLVAVVGRHDGNFSTIDVRKNVAGFVFFVIKKMGSREIRASSGSERVLLARDTEIVGWVSRCVL</sequence>
<accession>A0A4S2MHN9</accession>
<evidence type="ECO:0000313" key="1">
    <source>
        <dbReference type="EMBL" id="TGZ76391.1"/>
    </source>
</evidence>
<dbReference type="AlphaFoldDB" id="A0A4S2MHN9"/>
<proteinExistence type="predicted"/>
<dbReference type="InParanoid" id="A0A4S2MHN9"/>
<reference evidence="1 2" key="1">
    <citation type="submission" date="2019-04" db="EMBL/GenBank/DDBJ databases">
        <title>Comparative genomics and transcriptomics to analyze fruiting body development in filamentous ascomycetes.</title>
        <authorList>
            <consortium name="DOE Joint Genome Institute"/>
            <person name="Lutkenhaus R."/>
            <person name="Traeger S."/>
            <person name="Breuer J."/>
            <person name="Kuo A."/>
            <person name="Lipzen A."/>
            <person name="Pangilinan J."/>
            <person name="Dilworth D."/>
            <person name="Sandor L."/>
            <person name="Poggeler S."/>
            <person name="Barry K."/>
            <person name="Grigoriev I.V."/>
            <person name="Nowrousian M."/>
        </authorList>
    </citation>
    <scope>NUCLEOTIDE SEQUENCE [LARGE SCALE GENOMIC DNA]</scope>
    <source>
        <strain evidence="1 2">CBS 389.68</strain>
    </source>
</reference>
<dbReference type="EMBL" id="ML220181">
    <property type="protein sequence ID" value="TGZ76391.1"/>
    <property type="molecule type" value="Genomic_DNA"/>
</dbReference>
<protein>
    <submittedName>
        <fullName evidence="1">Uncharacterized protein</fullName>
    </submittedName>
</protein>
<gene>
    <name evidence="1" type="ORF">EX30DRAFT_367439</name>
</gene>
<name>A0A4S2MHN9_9PEZI</name>
<dbReference type="Proteomes" id="UP000298138">
    <property type="component" value="Unassembled WGS sequence"/>
</dbReference>
<organism evidence="1 2">
    <name type="scientific">Ascodesmis nigricans</name>
    <dbReference type="NCBI Taxonomy" id="341454"/>
    <lineage>
        <taxon>Eukaryota</taxon>
        <taxon>Fungi</taxon>
        <taxon>Dikarya</taxon>
        <taxon>Ascomycota</taxon>
        <taxon>Pezizomycotina</taxon>
        <taxon>Pezizomycetes</taxon>
        <taxon>Pezizales</taxon>
        <taxon>Ascodesmidaceae</taxon>
        <taxon>Ascodesmis</taxon>
    </lineage>
</organism>
<keyword evidence="2" id="KW-1185">Reference proteome</keyword>
<evidence type="ECO:0000313" key="2">
    <source>
        <dbReference type="Proteomes" id="UP000298138"/>
    </source>
</evidence>